<protein>
    <submittedName>
        <fullName evidence="2">Uncharacterized protein</fullName>
    </submittedName>
</protein>
<reference evidence="2 3" key="1">
    <citation type="journal article" date="2021" name="BMC Biol.">
        <title>Horizontally acquired antibacterial genes associated with adaptive radiation of ladybird beetles.</title>
        <authorList>
            <person name="Li H.S."/>
            <person name="Tang X.F."/>
            <person name="Huang Y.H."/>
            <person name="Xu Z.Y."/>
            <person name="Chen M.L."/>
            <person name="Du X.Y."/>
            <person name="Qiu B.Y."/>
            <person name="Chen P.T."/>
            <person name="Zhang W."/>
            <person name="Slipinski A."/>
            <person name="Escalona H.E."/>
            <person name="Waterhouse R.M."/>
            <person name="Zwick A."/>
            <person name="Pang H."/>
        </authorList>
    </citation>
    <scope>NUCLEOTIDE SEQUENCE [LARGE SCALE GENOMIC DNA]</scope>
    <source>
        <strain evidence="2">SYSU2018</strain>
    </source>
</reference>
<name>A0ABD2N651_9CUCU</name>
<dbReference type="AlphaFoldDB" id="A0ABD2N651"/>
<proteinExistence type="predicted"/>
<keyword evidence="1" id="KW-0175">Coiled coil</keyword>
<accession>A0ABD2N651</accession>
<keyword evidence="3" id="KW-1185">Reference proteome</keyword>
<evidence type="ECO:0000256" key="1">
    <source>
        <dbReference type="SAM" id="Coils"/>
    </source>
</evidence>
<dbReference type="EMBL" id="JABFTP020000062">
    <property type="protein sequence ID" value="KAL3273785.1"/>
    <property type="molecule type" value="Genomic_DNA"/>
</dbReference>
<feature type="coiled-coil region" evidence="1">
    <location>
        <begin position="49"/>
        <end position="76"/>
    </location>
</feature>
<dbReference type="Proteomes" id="UP001516400">
    <property type="component" value="Unassembled WGS sequence"/>
</dbReference>
<evidence type="ECO:0000313" key="2">
    <source>
        <dbReference type="EMBL" id="KAL3273785.1"/>
    </source>
</evidence>
<evidence type="ECO:0000313" key="3">
    <source>
        <dbReference type="Proteomes" id="UP001516400"/>
    </source>
</evidence>
<comment type="caution">
    <text evidence="2">The sequence shown here is derived from an EMBL/GenBank/DDBJ whole genome shotgun (WGS) entry which is preliminary data.</text>
</comment>
<organism evidence="2 3">
    <name type="scientific">Cryptolaemus montrouzieri</name>
    <dbReference type="NCBI Taxonomy" id="559131"/>
    <lineage>
        <taxon>Eukaryota</taxon>
        <taxon>Metazoa</taxon>
        <taxon>Ecdysozoa</taxon>
        <taxon>Arthropoda</taxon>
        <taxon>Hexapoda</taxon>
        <taxon>Insecta</taxon>
        <taxon>Pterygota</taxon>
        <taxon>Neoptera</taxon>
        <taxon>Endopterygota</taxon>
        <taxon>Coleoptera</taxon>
        <taxon>Polyphaga</taxon>
        <taxon>Cucujiformia</taxon>
        <taxon>Coccinelloidea</taxon>
        <taxon>Coccinellidae</taxon>
        <taxon>Scymninae</taxon>
        <taxon>Scymnini</taxon>
        <taxon>Cryptolaemus</taxon>
    </lineage>
</organism>
<sequence>MDDSILEDINEVMSKQQIYLDCDDDDMKEYVTCDNNDQDFHIMSDDEIVENILQINEQQEMQEDETEQKIDVENDTRPSHNVVFLALETALMWFEKQTDSNTSNEGSSEDDNFLLLLYHYED</sequence>
<gene>
    <name evidence="2" type="ORF">HHI36_015212</name>
</gene>